<gene>
    <name evidence="6" type="ORF">D1832_14575</name>
</gene>
<comment type="similarity">
    <text evidence="4">Belongs to the class I-like SAM-binding methyltransferase superfamily. RNA M5U methyltransferase family.</text>
</comment>
<feature type="active site" evidence="5">
    <location>
        <position position="335"/>
    </location>
</feature>
<reference evidence="6 7" key="1">
    <citation type="submission" date="2018-08" db="EMBL/GenBank/DDBJ databases">
        <title>Whole genome sequence analysis of Dermacoccus abyssi bacteria isolated from Deep Mariana trench Micromonospora spp reveals genes involved in the environmental adaptation and production of secondary metabolites.</title>
        <authorList>
            <person name="Abdel-Mageed W.M."/>
            <person name="Lehri B."/>
            <person name="Nouioui I."/>
            <person name="Goodfellow I."/>
            <person name="Jaspars M."/>
            <person name="Karlyshev A."/>
        </authorList>
    </citation>
    <scope>NUCLEOTIDE SEQUENCE [LARGE SCALE GENOMIC DNA]</scope>
    <source>
        <strain evidence="6 7">MT1.1</strain>
    </source>
</reference>
<dbReference type="CDD" id="cd02440">
    <property type="entry name" value="AdoMet_MTases"/>
    <property type="match status" value="1"/>
</dbReference>
<keyword evidence="1 4" id="KW-0489">Methyltransferase</keyword>
<dbReference type="Proteomes" id="UP000285376">
    <property type="component" value="Unassembled WGS sequence"/>
</dbReference>
<dbReference type="RefSeq" id="WP_118915101.1">
    <property type="nucleotide sequence ID" value="NZ_CBCRVH010000026.1"/>
</dbReference>
<dbReference type="Gene3D" id="2.40.50.1070">
    <property type="match status" value="1"/>
</dbReference>
<evidence type="ECO:0000256" key="3">
    <source>
        <dbReference type="ARBA" id="ARBA00022691"/>
    </source>
</evidence>
<dbReference type="AlphaFoldDB" id="A0A417YYX7"/>
<comment type="caution">
    <text evidence="6">The sequence shown here is derived from an EMBL/GenBank/DDBJ whole genome shotgun (WGS) entry which is preliminary data.</text>
</comment>
<dbReference type="Gene3D" id="3.40.50.150">
    <property type="entry name" value="Vaccinia Virus protein VP39"/>
    <property type="match status" value="1"/>
</dbReference>
<sequence>MKCVYFDRHLCRSCTLLETPYAEQLRDKQARVAETLATRVADGVWLPARASAETRFRSKAKLAVGGTLQAPTLGITDADGTGVDLRECGIQDEAIWDVVPDLAGFVTCAGLRPYDVTRREGALKFVLVTANTDGELMVRFVLRSEDDVPRLREALPALLERLPQVRAVSANIHPEHKAVVEGDLEIPLTPEQTLRLPVGDVTLHLRHRSFLQTNTDVAGDLYRQAAAWADAVHALNVLDLYCGVGGFALHLAGEHRRVHGVEIEPTAVESARLAASERSTAGDVTFEVGDASVLDVPAEDSADLVVVNPPRRGIGEHLARTLDGSGAHTVIYSSCNPTTLAADLEHLASFDVTAARLFDMFPHTHHAEVAVLLRRRL</sequence>
<feature type="binding site" evidence="4">
    <location>
        <position position="262"/>
    </location>
    <ligand>
        <name>S-adenosyl-L-methionine</name>
        <dbReference type="ChEBI" id="CHEBI:59789"/>
    </ligand>
</feature>
<feature type="binding site" evidence="4">
    <location>
        <position position="308"/>
    </location>
    <ligand>
        <name>S-adenosyl-L-methionine</name>
        <dbReference type="ChEBI" id="CHEBI:59789"/>
    </ligand>
</feature>
<dbReference type="PANTHER" id="PTHR11061:SF30">
    <property type="entry name" value="TRNA (URACIL(54)-C(5))-METHYLTRANSFERASE"/>
    <property type="match status" value="1"/>
</dbReference>
<proteinExistence type="inferred from homology"/>
<protein>
    <submittedName>
        <fullName evidence="6">Methyltransferase domain-containing protein</fullName>
    </submittedName>
</protein>
<accession>A0A417YYX7</accession>
<dbReference type="EMBL" id="QWLM01000027">
    <property type="protein sequence ID" value="RHW43010.1"/>
    <property type="molecule type" value="Genomic_DNA"/>
</dbReference>
<feature type="active site" description="Nucleophile" evidence="4">
    <location>
        <position position="335"/>
    </location>
</feature>
<feature type="binding site" evidence="4">
    <location>
        <position position="212"/>
    </location>
    <ligand>
        <name>S-adenosyl-L-methionine</name>
        <dbReference type="ChEBI" id="CHEBI:59789"/>
    </ligand>
</feature>
<keyword evidence="3 4" id="KW-0949">S-adenosyl-L-methionine</keyword>
<feature type="binding site" evidence="4">
    <location>
        <position position="241"/>
    </location>
    <ligand>
        <name>S-adenosyl-L-methionine</name>
        <dbReference type="ChEBI" id="CHEBI:59789"/>
    </ligand>
</feature>
<dbReference type="SUPFAM" id="SSF53335">
    <property type="entry name" value="S-adenosyl-L-methionine-dependent methyltransferases"/>
    <property type="match status" value="1"/>
</dbReference>
<name>A0A417YYX7_9MICO</name>
<dbReference type="PANTHER" id="PTHR11061">
    <property type="entry name" value="RNA M5U METHYLTRANSFERASE"/>
    <property type="match status" value="1"/>
</dbReference>
<evidence type="ECO:0000313" key="6">
    <source>
        <dbReference type="EMBL" id="RHW43010.1"/>
    </source>
</evidence>
<evidence type="ECO:0000256" key="5">
    <source>
        <dbReference type="PROSITE-ProRule" id="PRU10015"/>
    </source>
</evidence>
<dbReference type="InterPro" id="IPR010280">
    <property type="entry name" value="U5_MeTrfase_fam"/>
</dbReference>
<dbReference type="PROSITE" id="PS51687">
    <property type="entry name" value="SAM_MT_RNA_M5U"/>
    <property type="match status" value="1"/>
</dbReference>
<dbReference type="Pfam" id="PF05958">
    <property type="entry name" value="tRNA_U5-meth_tr"/>
    <property type="match status" value="2"/>
</dbReference>
<organism evidence="6 7">
    <name type="scientific">Dermacoccus abyssi</name>
    <dbReference type="NCBI Taxonomy" id="322596"/>
    <lineage>
        <taxon>Bacteria</taxon>
        <taxon>Bacillati</taxon>
        <taxon>Actinomycetota</taxon>
        <taxon>Actinomycetes</taxon>
        <taxon>Micrococcales</taxon>
        <taxon>Dermacoccaceae</taxon>
        <taxon>Dermacoccus</taxon>
    </lineage>
</organism>
<dbReference type="PROSITE" id="PS01230">
    <property type="entry name" value="TRMA_1"/>
    <property type="match status" value="1"/>
</dbReference>
<dbReference type="GO" id="GO:0070041">
    <property type="term" value="F:rRNA (uridine-C5-)-methyltransferase activity"/>
    <property type="evidence" value="ECO:0007669"/>
    <property type="project" value="TreeGrafter"/>
</dbReference>
<evidence type="ECO:0000256" key="4">
    <source>
        <dbReference type="PROSITE-ProRule" id="PRU01024"/>
    </source>
</evidence>
<keyword evidence="2 4" id="KW-0808">Transferase</keyword>
<dbReference type="InterPro" id="IPR030390">
    <property type="entry name" value="MeTrfase_TrmA_AS"/>
</dbReference>
<evidence type="ECO:0000256" key="1">
    <source>
        <dbReference type="ARBA" id="ARBA00022603"/>
    </source>
</evidence>
<dbReference type="InterPro" id="IPR029063">
    <property type="entry name" value="SAM-dependent_MTases_sf"/>
</dbReference>
<evidence type="ECO:0000313" key="7">
    <source>
        <dbReference type="Proteomes" id="UP000285376"/>
    </source>
</evidence>
<dbReference type="GO" id="GO:0070475">
    <property type="term" value="P:rRNA base methylation"/>
    <property type="evidence" value="ECO:0007669"/>
    <property type="project" value="TreeGrafter"/>
</dbReference>
<evidence type="ECO:0000256" key="2">
    <source>
        <dbReference type="ARBA" id="ARBA00022679"/>
    </source>
</evidence>